<accession>A0AAD6I9B6</accession>
<comment type="similarity">
    <text evidence="1">Belongs to the LOR family.</text>
</comment>
<proteinExistence type="inferred from homology"/>
<dbReference type="InterPro" id="IPR038595">
    <property type="entry name" value="LOR_sf"/>
</dbReference>
<dbReference type="Pfam" id="PF04525">
    <property type="entry name" value="LOR"/>
    <property type="match status" value="1"/>
</dbReference>
<reference evidence="3" key="1">
    <citation type="journal article" date="2023" name="IMA Fungus">
        <title>Comparative genomic study of the Penicillium genus elucidates a diverse pangenome and 15 lateral gene transfer events.</title>
        <authorList>
            <person name="Petersen C."/>
            <person name="Sorensen T."/>
            <person name="Nielsen M.R."/>
            <person name="Sondergaard T.E."/>
            <person name="Sorensen J.L."/>
            <person name="Fitzpatrick D.A."/>
            <person name="Frisvad J.C."/>
            <person name="Nielsen K.L."/>
        </authorList>
    </citation>
    <scope>NUCLEOTIDE SEQUENCE</scope>
    <source>
        <strain evidence="3">IBT 15450</strain>
    </source>
</reference>
<sequence length="236" mass="25888">MAPSVSNLKQPIAIRTEYTVSDPTSIRVKQHSLSLSGGEFTVSKWESDQSSGLEDSPDLLSVTGKVTSFHQRRHFRDPSGLPLFELSNKSLGSTRFVNLPGGGSGSEPIAIFAPRFDWHKDKFDLYVKNAVANGEETLLEVRGQDVYKLRTNVWANGALVMTIKRTDKYAPYIPLKRPEWQVDVGAGMDLSLAACIVVYMAETMYHPSMPSSHASAGQSDQGPLQEAALSEKGKTE</sequence>
<reference evidence="3" key="2">
    <citation type="submission" date="2023-01" db="EMBL/GenBank/DDBJ databases">
        <authorList>
            <person name="Petersen C."/>
        </authorList>
    </citation>
    <scope>NUCLEOTIDE SEQUENCE</scope>
    <source>
        <strain evidence="3">IBT 15450</strain>
    </source>
</reference>
<protein>
    <recommendedName>
        <fullName evidence="5">Tubby C-terminal-like domain-containing protein</fullName>
    </recommendedName>
</protein>
<keyword evidence="4" id="KW-1185">Reference proteome</keyword>
<feature type="compositionally biased region" description="Polar residues" evidence="2">
    <location>
        <begin position="210"/>
        <end position="222"/>
    </location>
</feature>
<dbReference type="SUPFAM" id="SSF54518">
    <property type="entry name" value="Tubby C-terminal domain-like"/>
    <property type="match status" value="1"/>
</dbReference>
<dbReference type="EMBL" id="JAQJZL010000010">
    <property type="protein sequence ID" value="KAJ6035655.1"/>
    <property type="molecule type" value="Genomic_DNA"/>
</dbReference>
<evidence type="ECO:0000256" key="2">
    <source>
        <dbReference type="SAM" id="MobiDB-lite"/>
    </source>
</evidence>
<evidence type="ECO:0000313" key="3">
    <source>
        <dbReference type="EMBL" id="KAJ6035655.1"/>
    </source>
</evidence>
<dbReference type="Gene3D" id="2.40.160.200">
    <property type="entry name" value="LURP1-related"/>
    <property type="match status" value="1"/>
</dbReference>
<gene>
    <name evidence="3" type="ORF">N7460_009830</name>
</gene>
<feature type="region of interest" description="Disordered" evidence="2">
    <location>
        <begin position="210"/>
        <end position="236"/>
    </location>
</feature>
<dbReference type="InterPro" id="IPR025659">
    <property type="entry name" value="Tubby-like_C"/>
</dbReference>
<name>A0AAD6I9B6_PENCN</name>
<comment type="caution">
    <text evidence="3">The sequence shown here is derived from an EMBL/GenBank/DDBJ whole genome shotgun (WGS) entry which is preliminary data.</text>
</comment>
<dbReference type="InterPro" id="IPR007612">
    <property type="entry name" value="LOR"/>
</dbReference>
<evidence type="ECO:0008006" key="5">
    <source>
        <dbReference type="Google" id="ProtNLM"/>
    </source>
</evidence>
<evidence type="ECO:0000256" key="1">
    <source>
        <dbReference type="ARBA" id="ARBA00005437"/>
    </source>
</evidence>
<dbReference type="Proteomes" id="UP001219568">
    <property type="component" value="Unassembled WGS sequence"/>
</dbReference>
<evidence type="ECO:0000313" key="4">
    <source>
        <dbReference type="Proteomes" id="UP001219568"/>
    </source>
</evidence>
<organism evidence="3 4">
    <name type="scientific">Penicillium canescens</name>
    <dbReference type="NCBI Taxonomy" id="5083"/>
    <lineage>
        <taxon>Eukaryota</taxon>
        <taxon>Fungi</taxon>
        <taxon>Dikarya</taxon>
        <taxon>Ascomycota</taxon>
        <taxon>Pezizomycotina</taxon>
        <taxon>Eurotiomycetes</taxon>
        <taxon>Eurotiomycetidae</taxon>
        <taxon>Eurotiales</taxon>
        <taxon>Aspergillaceae</taxon>
        <taxon>Penicillium</taxon>
    </lineage>
</organism>
<dbReference type="AlphaFoldDB" id="A0AAD6I9B6"/>